<dbReference type="RefSeq" id="WP_343915784.1">
    <property type="nucleotide sequence ID" value="NZ_BAAAJT010000002.1"/>
</dbReference>
<comment type="caution">
    <text evidence="2">The sequence shown here is derived from an EMBL/GenBank/DDBJ whole genome shotgun (WGS) entry which is preliminary data.</text>
</comment>
<organism evidence="2 3">
    <name type="scientific">Nocardioides aestuarii</name>
    <dbReference type="NCBI Taxonomy" id="252231"/>
    <lineage>
        <taxon>Bacteria</taxon>
        <taxon>Bacillati</taxon>
        <taxon>Actinomycetota</taxon>
        <taxon>Actinomycetes</taxon>
        <taxon>Propionibacteriales</taxon>
        <taxon>Nocardioidaceae</taxon>
        <taxon>Nocardioides</taxon>
    </lineage>
</organism>
<reference evidence="3" key="1">
    <citation type="journal article" date="2019" name="Int. J. Syst. Evol. Microbiol.">
        <title>The Global Catalogue of Microorganisms (GCM) 10K type strain sequencing project: providing services to taxonomists for standard genome sequencing and annotation.</title>
        <authorList>
            <consortium name="The Broad Institute Genomics Platform"/>
            <consortium name="The Broad Institute Genome Sequencing Center for Infectious Disease"/>
            <person name="Wu L."/>
            <person name="Ma J."/>
        </authorList>
    </citation>
    <scope>NUCLEOTIDE SEQUENCE [LARGE SCALE GENOMIC DNA]</scope>
    <source>
        <strain evidence="3">CGMCC 1.12477</strain>
    </source>
</reference>
<gene>
    <name evidence="2" type="ORF">ACFSDE_00855</name>
</gene>
<evidence type="ECO:0000256" key="1">
    <source>
        <dbReference type="SAM" id="Coils"/>
    </source>
</evidence>
<evidence type="ECO:0000313" key="3">
    <source>
        <dbReference type="Proteomes" id="UP001597351"/>
    </source>
</evidence>
<proteinExistence type="predicted"/>
<name>A0ABW4THE2_9ACTN</name>
<accession>A0ABW4THE2</accession>
<sequence>MEAEYMEMQREQSEYESKVMELSNELDSAELAVRAPGARPTRADRLRLDLAVAKLDLFYKYDFESNGYDCPPNRQIKGNKPQSLDGDKIYHLPNWLYYGPTIPEACFKTVAQARGEGYRPSQVRD</sequence>
<keyword evidence="3" id="KW-1185">Reference proteome</keyword>
<feature type="coiled-coil region" evidence="1">
    <location>
        <begin position="5"/>
        <end position="32"/>
    </location>
</feature>
<evidence type="ECO:0000313" key="2">
    <source>
        <dbReference type="EMBL" id="MFD1945325.1"/>
    </source>
</evidence>
<protein>
    <recommendedName>
        <fullName evidence="4">DUF899 domain-containing protein</fullName>
    </recommendedName>
</protein>
<evidence type="ECO:0008006" key="4">
    <source>
        <dbReference type="Google" id="ProtNLM"/>
    </source>
</evidence>
<keyword evidence="1" id="KW-0175">Coiled coil</keyword>
<dbReference type="EMBL" id="JBHUGD010000001">
    <property type="protein sequence ID" value="MFD1945325.1"/>
    <property type="molecule type" value="Genomic_DNA"/>
</dbReference>
<dbReference type="Proteomes" id="UP001597351">
    <property type="component" value="Unassembled WGS sequence"/>
</dbReference>